<keyword evidence="1" id="KW-0238">DNA-binding</keyword>
<dbReference type="PANTHER" id="PTHR30363">
    <property type="entry name" value="HTH-TYPE TRANSCRIPTIONAL REGULATOR SRLR-RELATED"/>
    <property type="match status" value="1"/>
</dbReference>
<dbReference type="Gene3D" id="1.10.10.10">
    <property type="entry name" value="Winged helix-like DNA-binding domain superfamily/Winged helix DNA-binding domain"/>
    <property type="match status" value="1"/>
</dbReference>
<gene>
    <name evidence="3" type="ORF">P4I72_11560</name>
</gene>
<keyword evidence="4" id="KW-1185">Reference proteome</keyword>
<dbReference type="RefSeq" id="WP_326072056.1">
    <property type="nucleotide sequence ID" value="NZ_JARLKY010000023.1"/>
</dbReference>
<comment type="caution">
    <text evidence="3">The sequence shown here is derived from an EMBL/GenBank/DDBJ whole genome shotgun (WGS) entry which is preliminary data.</text>
</comment>
<dbReference type="SUPFAM" id="SSF46785">
    <property type="entry name" value="Winged helix' DNA-binding domain"/>
    <property type="match status" value="1"/>
</dbReference>
<evidence type="ECO:0000313" key="4">
    <source>
        <dbReference type="Proteomes" id="UP001338137"/>
    </source>
</evidence>
<organism evidence="3 4">
    <name type="scientific">Paenibacillus alba</name>
    <dbReference type="NCBI Taxonomy" id="1197127"/>
    <lineage>
        <taxon>Bacteria</taxon>
        <taxon>Bacillati</taxon>
        <taxon>Bacillota</taxon>
        <taxon>Bacilli</taxon>
        <taxon>Bacillales</taxon>
        <taxon>Paenibacillaceae</taxon>
        <taxon>Paenibacillus</taxon>
    </lineage>
</organism>
<dbReference type="Proteomes" id="UP001338137">
    <property type="component" value="Unassembled WGS sequence"/>
</dbReference>
<reference evidence="3 4" key="1">
    <citation type="submission" date="2023-03" db="EMBL/GenBank/DDBJ databases">
        <title>Bacillus Genome Sequencing.</title>
        <authorList>
            <person name="Dunlap C."/>
        </authorList>
    </citation>
    <scope>NUCLEOTIDE SEQUENCE [LARGE SCALE GENOMIC DNA]</scope>
    <source>
        <strain evidence="3 4">BD-533</strain>
    </source>
</reference>
<dbReference type="PANTHER" id="PTHR30363:SF28">
    <property type="entry name" value="TRANSCRIPTIONAL REGULATORY PROTEIN-RELATED"/>
    <property type="match status" value="1"/>
</dbReference>
<dbReference type="InterPro" id="IPR050313">
    <property type="entry name" value="Carb_Metab_HTH_regulators"/>
</dbReference>
<dbReference type="InterPro" id="IPR036388">
    <property type="entry name" value="WH-like_DNA-bd_sf"/>
</dbReference>
<evidence type="ECO:0000313" key="3">
    <source>
        <dbReference type="EMBL" id="MEC0227760.1"/>
    </source>
</evidence>
<accession>A0ABU6G1A8</accession>
<dbReference type="EMBL" id="JARLKY010000023">
    <property type="protein sequence ID" value="MEC0227760.1"/>
    <property type="molecule type" value="Genomic_DNA"/>
</dbReference>
<name>A0ABU6G1A8_9BACL</name>
<feature type="domain" description="HTH arsR-type" evidence="2">
    <location>
        <begin position="17"/>
        <end position="62"/>
    </location>
</feature>
<proteinExistence type="predicted"/>
<dbReference type="Pfam" id="PF01022">
    <property type="entry name" value="HTH_5"/>
    <property type="match status" value="1"/>
</dbReference>
<dbReference type="CDD" id="cd00090">
    <property type="entry name" value="HTH_ARSR"/>
    <property type="match status" value="1"/>
</dbReference>
<dbReference type="InterPro" id="IPR001845">
    <property type="entry name" value="HTH_ArsR_DNA-bd_dom"/>
</dbReference>
<evidence type="ECO:0000259" key="2">
    <source>
        <dbReference type="Pfam" id="PF01022"/>
    </source>
</evidence>
<sequence>MKKKDPTVNAEGMATRTRRTIVKLLKQEGSLDALQLAKQLDVSGMAVRQHLYNLQEQQLVTYVEEPRTMGRPAKMWRLTPEANRLFPDGHGDLVVSLIESMKEAFDEEGLEKLLEIRNQKQVAQYKNKLAACVLLHEKLIALAECRTSEGYMAEVAEHTDGSFSFVEKHCPICEAAKACSGFCSKELEMFQQVLGNDVEVERISHMLSGSNRCVYAIKTVN</sequence>
<dbReference type="InterPro" id="IPR036390">
    <property type="entry name" value="WH_DNA-bd_sf"/>
</dbReference>
<evidence type="ECO:0000256" key="1">
    <source>
        <dbReference type="ARBA" id="ARBA00023125"/>
    </source>
</evidence>
<dbReference type="InterPro" id="IPR011991">
    <property type="entry name" value="ArsR-like_HTH"/>
</dbReference>
<protein>
    <submittedName>
        <fullName evidence="3">Transcriptional regulator</fullName>
    </submittedName>
</protein>